<organism evidence="1 2">
    <name type="scientific">Suricata suricatta</name>
    <name type="common">Meerkat</name>
    <dbReference type="NCBI Taxonomy" id="37032"/>
    <lineage>
        <taxon>Eukaryota</taxon>
        <taxon>Metazoa</taxon>
        <taxon>Chordata</taxon>
        <taxon>Craniata</taxon>
        <taxon>Vertebrata</taxon>
        <taxon>Euteleostomi</taxon>
        <taxon>Mammalia</taxon>
        <taxon>Eutheria</taxon>
        <taxon>Laurasiatheria</taxon>
        <taxon>Carnivora</taxon>
        <taxon>Feliformia</taxon>
        <taxon>Herpestidae</taxon>
        <taxon>Suricata</taxon>
    </lineage>
</organism>
<dbReference type="OMA" id="PSCHRIG"/>
<reference evidence="1" key="2">
    <citation type="submission" date="2025-08" db="UniProtKB">
        <authorList>
            <consortium name="Ensembl"/>
        </authorList>
    </citation>
    <scope>IDENTIFICATION</scope>
</reference>
<proteinExistence type="predicted"/>
<dbReference type="AlphaFoldDB" id="A0A673UL97"/>
<evidence type="ECO:0000313" key="2">
    <source>
        <dbReference type="Proteomes" id="UP000472268"/>
    </source>
</evidence>
<protein>
    <submittedName>
        <fullName evidence="1">Uncharacterized protein</fullName>
    </submittedName>
</protein>
<sequence length="55" mass="6292">RAAAARGDPAQVAAVEHRMRMHPLKRVFLVCHRPARPRQLCLPRRPTPVRCVVRS</sequence>
<accession>A0A673UL97</accession>
<dbReference type="Proteomes" id="UP000472268">
    <property type="component" value="Chromosome 16"/>
</dbReference>
<dbReference type="Ensembl" id="ENSSSUT00005025252.1">
    <property type="protein sequence ID" value="ENSSSUP00005022037.1"/>
    <property type="gene ID" value="ENSSSUG00005014366.1"/>
</dbReference>
<reference evidence="1 2" key="1">
    <citation type="submission" date="2019-05" db="EMBL/GenBank/DDBJ databases">
        <title>A Chromosome-scale Meerkat (S. suricatta) Genome Assembly.</title>
        <authorList>
            <person name="Dudchenko O."/>
            <person name="Lieberman Aiden E."/>
            <person name="Tung J."/>
            <person name="Barreiro L.B."/>
            <person name="Clutton-Brock T.H."/>
        </authorList>
    </citation>
    <scope>NUCLEOTIDE SEQUENCE [LARGE SCALE GENOMIC DNA]</scope>
</reference>
<name>A0A673UL97_SURSU</name>
<reference evidence="1" key="3">
    <citation type="submission" date="2025-09" db="UniProtKB">
        <authorList>
            <consortium name="Ensembl"/>
        </authorList>
    </citation>
    <scope>IDENTIFICATION</scope>
</reference>
<keyword evidence="2" id="KW-1185">Reference proteome</keyword>
<evidence type="ECO:0000313" key="1">
    <source>
        <dbReference type="Ensembl" id="ENSSSUP00005022037.1"/>
    </source>
</evidence>